<reference evidence="6" key="1">
    <citation type="journal article" date="2014" name="Front. Microbiol.">
        <title>High frequency of phylogenetically diverse reductive dehalogenase-homologous genes in deep subseafloor sedimentary metagenomes.</title>
        <authorList>
            <person name="Kawai M."/>
            <person name="Futagami T."/>
            <person name="Toyoda A."/>
            <person name="Takaki Y."/>
            <person name="Nishi S."/>
            <person name="Hori S."/>
            <person name="Arai W."/>
            <person name="Tsubouchi T."/>
            <person name="Morono Y."/>
            <person name="Uchiyama I."/>
            <person name="Ito T."/>
            <person name="Fujiyama A."/>
            <person name="Inagaki F."/>
            <person name="Takami H."/>
        </authorList>
    </citation>
    <scope>NUCLEOTIDE SEQUENCE</scope>
    <source>
        <strain evidence="6">Expedition CK06-06</strain>
    </source>
</reference>
<gene>
    <name evidence="6" type="ORF">S03H2_35384</name>
</gene>
<feature type="domain" description="Chaperone DnaJ C-terminal" evidence="5">
    <location>
        <begin position="31"/>
        <end position="158"/>
    </location>
</feature>
<dbReference type="SUPFAM" id="SSF57938">
    <property type="entry name" value="DnaJ/Hsp40 cysteine-rich domain"/>
    <property type="match status" value="1"/>
</dbReference>
<protein>
    <recommendedName>
        <fullName evidence="5">Chaperone DnaJ C-terminal domain-containing protein</fullName>
    </recommendedName>
</protein>
<dbReference type="InterPro" id="IPR008971">
    <property type="entry name" value="HSP40/DnaJ_pept-bd"/>
</dbReference>
<dbReference type="PANTHER" id="PTHR43096">
    <property type="entry name" value="DNAJ HOMOLOG 1, MITOCHONDRIAL-RELATED"/>
    <property type="match status" value="1"/>
</dbReference>
<evidence type="ECO:0000256" key="3">
    <source>
        <dbReference type="ARBA" id="ARBA00022771"/>
    </source>
</evidence>
<sequence>FFSIASTCPTCNGEGEIIERPCAECYGQGLVKKTRKIKVTIPAGIENGKRISISGQGDGGVNGGPAGDVYVYINVLPHEYFERHGYDIYCVIPISMTQAALGAEILVSTLEDNKKIRVKVPPGTQNGKVLRLKNEGVPFLHNSSRRGDLYMKIQVQVPTKISNRERSILQELAEVAGENINPKPLRLKDL</sequence>
<dbReference type="CDD" id="cd10719">
    <property type="entry name" value="DnaJ_zf"/>
    <property type="match status" value="1"/>
</dbReference>
<proteinExistence type="predicted"/>
<dbReference type="InterPro" id="IPR002939">
    <property type="entry name" value="DnaJ_C"/>
</dbReference>
<evidence type="ECO:0000256" key="2">
    <source>
        <dbReference type="ARBA" id="ARBA00022737"/>
    </source>
</evidence>
<dbReference type="CDD" id="cd10747">
    <property type="entry name" value="DnaJ_C"/>
    <property type="match status" value="1"/>
</dbReference>
<evidence type="ECO:0000256" key="1">
    <source>
        <dbReference type="ARBA" id="ARBA00022723"/>
    </source>
</evidence>
<dbReference type="Pfam" id="PF01556">
    <property type="entry name" value="DnaJ_C"/>
    <property type="match status" value="1"/>
</dbReference>
<accession>X1FRG4</accession>
<keyword evidence="1" id="KW-0479">Metal-binding</keyword>
<dbReference type="GO" id="GO:0051082">
    <property type="term" value="F:unfolded protein binding"/>
    <property type="evidence" value="ECO:0007669"/>
    <property type="project" value="InterPro"/>
</dbReference>
<dbReference type="GO" id="GO:0031072">
    <property type="term" value="F:heat shock protein binding"/>
    <property type="evidence" value="ECO:0007669"/>
    <property type="project" value="InterPro"/>
</dbReference>
<dbReference type="GO" id="GO:0042026">
    <property type="term" value="P:protein refolding"/>
    <property type="evidence" value="ECO:0007669"/>
    <property type="project" value="TreeGrafter"/>
</dbReference>
<name>X1FRG4_9ZZZZ</name>
<dbReference type="EMBL" id="BARU01021636">
    <property type="protein sequence ID" value="GAH48276.1"/>
    <property type="molecule type" value="Genomic_DNA"/>
</dbReference>
<feature type="non-terminal residue" evidence="6">
    <location>
        <position position="1"/>
    </location>
</feature>
<dbReference type="SUPFAM" id="SSF49493">
    <property type="entry name" value="HSP40/DnaJ peptide-binding domain"/>
    <property type="match status" value="2"/>
</dbReference>
<evidence type="ECO:0000256" key="4">
    <source>
        <dbReference type="ARBA" id="ARBA00022833"/>
    </source>
</evidence>
<evidence type="ECO:0000259" key="5">
    <source>
        <dbReference type="Pfam" id="PF01556"/>
    </source>
</evidence>
<evidence type="ECO:0000313" key="6">
    <source>
        <dbReference type="EMBL" id="GAH48276.1"/>
    </source>
</evidence>
<dbReference type="PANTHER" id="PTHR43096:SF10">
    <property type="entry name" value="CHAPERONE PROTEIN DNAJ A6, CHLOROPLASTIC"/>
    <property type="match status" value="1"/>
</dbReference>
<dbReference type="FunFam" id="2.60.260.20:FF:000005">
    <property type="entry name" value="Chaperone protein dnaJ 1, mitochondrial"/>
    <property type="match status" value="1"/>
</dbReference>
<keyword evidence="2" id="KW-0677">Repeat</keyword>
<dbReference type="InterPro" id="IPR001305">
    <property type="entry name" value="HSP_DnaJ_Cys-rich_dom"/>
</dbReference>
<dbReference type="Gene3D" id="2.60.260.20">
    <property type="entry name" value="Urease metallochaperone UreE, N-terminal domain"/>
    <property type="match status" value="2"/>
</dbReference>
<comment type="caution">
    <text evidence="6">The sequence shown here is derived from an EMBL/GenBank/DDBJ whole genome shotgun (WGS) entry which is preliminary data.</text>
</comment>
<dbReference type="AlphaFoldDB" id="X1FRG4"/>
<organism evidence="6">
    <name type="scientific">marine sediment metagenome</name>
    <dbReference type="NCBI Taxonomy" id="412755"/>
    <lineage>
        <taxon>unclassified sequences</taxon>
        <taxon>metagenomes</taxon>
        <taxon>ecological metagenomes</taxon>
    </lineage>
</organism>
<keyword evidence="4" id="KW-0862">Zinc</keyword>
<keyword evidence="3" id="KW-0863">Zinc-finger</keyword>
<dbReference type="Gene3D" id="2.10.230.10">
    <property type="entry name" value="Heat shock protein DnaJ, cysteine-rich domain"/>
    <property type="match status" value="1"/>
</dbReference>
<dbReference type="InterPro" id="IPR036410">
    <property type="entry name" value="HSP_DnaJ_Cys-rich_dom_sf"/>
</dbReference>
<dbReference type="GO" id="GO:0005737">
    <property type="term" value="C:cytoplasm"/>
    <property type="evidence" value="ECO:0007669"/>
    <property type="project" value="TreeGrafter"/>
</dbReference>
<dbReference type="GO" id="GO:0008270">
    <property type="term" value="F:zinc ion binding"/>
    <property type="evidence" value="ECO:0007669"/>
    <property type="project" value="UniProtKB-KW"/>
</dbReference>